<sequence>MSEKGGKGFSLPTKTTPKSALKSTPASATARHGKDDNSARSKRGRKVQFGTEGLTDLGFNFSSLKSDGKFAIPVGKGDWAKGGKGEKVVNGGKAPVAKEAKSLELRVEQELPENVKCLMDCEAANILEGIQEQMVMLSQDSTIKLPESFHLGLQYAKTHSYYTNPQSVRRVLEALSKYGVSYSEICVIANTCPETVDEVFALVRSLEAKKSRLSEPLKDVLDELAKLKKST</sequence>
<dbReference type="InterPro" id="IPR006590">
    <property type="entry name" value="RNA_pol_Rpb4/RPC9_core"/>
</dbReference>
<feature type="compositionally biased region" description="Polar residues" evidence="4">
    <location>
        <begin position="12"/>
        <end position="27"/>
    </location>
</feature>
<proteinExistence type="inferred from homology"/>
<dbReference type="Proteomes" id="UP000504621">
    <property type="component" value="Unplaced"/>
</dbReference>
<reference evidence="7" key="1">
    <citation type="submission" date="2025-08" db="UniProtKB">
        <authorList>
            <consortium name="RefSeq"/>
        </authorList>
    </citation>
    <scope>IDENTIFICATION</scope>
    <source>
        <tissue evidence="7">Leaf</tissue>
    </source>
</reference>
<protein>
    <submittedName>
        <fullName evidence="7">DNA-directed RNA polymerases IV and V subunit 4-like isoform X1</fullName>
    </submittedName>
</protein>
<dbReference type="InterPro" id="IPR038324">
    <property type="entry name" value="Rpb4/RPC9_sf"/>
</dbReference>
<dbReference type="GO" id="GO:0005634">
    <property type="term" value="C:nucleus"/>
    <property type="evidence" value="ECO:0007669"/>
    <property type="project" value="UniProtKB-SubCell"/>
</dbReference>
<keyword evidence="2" id="KW-0539">Nucleus</keyword>
<feature type="region of interest" description="Disordered" evidence="4">
    <location>
        <begin position="1"/>
        <end position="47"/>
    </location>
</feature>
<gene>
    <name evidence="7" type="primary">LOC110423980</name>
</gene>
<dbReference type="GO" id="GO:0030880">
    <property type="term" value="C:RNA polymerase complex"/>
    <property type="evidence" value="ECO:0007669"/>
    <property type="project" value="InterPro"/>
</dbReference>
<evidence type="ECO:0000256" key="3">
    <source>
        <dbReference type="ARBA" id="ARBA00025724"/>
    </source>
</evidence>
<evidence type="ECO:0000256" key="4">
    <source>
        <dbReference type="SAM" id="MobiDB-lite"/>
    </source>
</evidence>
<dbReference type="AlphaFoldDB" id="A0A6J1B6D8"/>
<comment type="subcellular location">
    <subcellularLocation>
        <location evidence="1">Nucleus</location>
    </subcellularLocation>
</comment>
<organism evidence="6 7">
    <name type="scientific">Herrania umbratica</name>
    <dbReference type="NCBI Taxonomy" id="108875"/>
    <lineage>
        <taxon>Eukaryota</taxon>
        <taxon>Viridiplantae</taxon>
        <taxon>Streptophyta</taxon>
        <taxon>Embryophyta</taxon>
        <taxon>Tracheophyta</taxon>
        <taxon>Spermatophyta</taxon>
        <taxon>Magnoliopsida</taxon>
        <taxon>eudicotyledons</taxon>
        <taxon>Gunneridae</taxon>
        <taxon>Pentapetalae</taxon>
        <taxon>rosids</taxon>
        <taxon>malvids</taxon>
        <taxon>Malvales</taxon>
        <taxon>Malvaceae</taxon>
        <taxon>Byttnerioideae</taxon>
        <taxon>Herrania</taxon>
    </lineage>
</organism>
<evidence type="ECO:0000259" key="5">
    <source>
        <dbReference type="SMART" id="SM00657"/>
    </source>
</evidence>
<feature type="domain" description="RNA polymerase Rpb4/RPC9 core" evidence="5">
    <location>
        <begin position="110"/>
        <end position="231"/>
    </location>
</feature>
<dbReference type="SUPFAM" id="SSF47819">
    <property type="entry name" value="HRDC-like"/>
    <property type="match status" value="1"/>
</dbReference>
<dbReference type="Pfam" id="PF03874">
    <property type="entry name" value="RNA_pol_Rpb4"/>
    <property type="match status" value="1"/>
</dbReference>
<dbReference type="InterPro" id="IPR010997">
    <property type="entry name" value="HRDC-like_sf"/>
</dbReference>
<dbReference type="Gene3D" id="1.20.1250.40">
    <property type="match status" value="1"/>
</dbReference>
<comment type="similarity">
    <text evidence="3">Belongs to the eukaryotic RPB4 RNA polymerase subunit family.</text>
</comment>
<dbReference type="GO" id="GO:0000166">
    <property type="term" value="F:nucleotide binding"/>
    <property type="evidence" value="ECO:0007669"/>
    <property type="project" value="InterPro"/>
</dbReference>
<name>A0A6J1B6D8_9ROSI</name>
<dbReference type="RefSeq" id="XP_021294104.1">
    <property type="nucleotide sequence ID" value="XM_021438429.1"/>
</dbReference>
<evidence type="ECO:0000256" key="2">
    <source>
        <dbReference type="ARBA" id="ARBA00023242"/>
    </source>
</evidence>
<accession>A0A6J1B6D8</accession>
<dbReference type="SMART" id="SM00657">
    <property type="entry name" value="RPOL4c"/>
    <property type="match status" value="1"/>
</dbReference>
<dbReference type="GeneID" id="110423980"/>
<dbReference type="InterPro" id="IPR005574">
    <property type="entry name" value="Rpb4/RPC9"/>
</dbReference>
<dbReference type="GO" id="GO:0006352">
    <property type="term" value="P:DNA-templated transcription initiation"/>
    <property type="evidence" value="ECO:0007669"/>
    <property type="project" value="InterPro"/>
</dbReference>
<dbReference type="InterPro" id="IPR045222">
    <property type="entry name" value="Rpb4-like"/>
</dbReference>
<evidence type="ECO:0000313" key="7">
    <source>
        <dbReference type="RefSeq" id="XP_021294104.1"/>
    </source>
</evidence>
<dbReference type="PANTHER" id="PTHR21297">
    <property type="entry name" value="DNA-DIRECTED RNA POLYMERASE II"/>
    <property type="match status" value="1"/>
</dbReference>
<dbReference type="OrthoDB" id="2186918at2759"/>
<evidence type="ECO:0000313" key="6">
    <source>
        <dbReference type="Proteomes" id="UP000504621"/>
    </source>
</evidence>
<keyword evidence="6" id="KW-1185">Reference proteome</keyword>
<evidence type="ECO:0000256" key="1">
    <source>
        <dbReference type="ARBA" id="ARBA00004123"/>
    </source>
</evidence>